<name>A0ABU3NNE2_9CHLR</name>
<sequence length="444" mass="46653">MMESLYLCDAQGLAPLWLHGSGAQPPLVGAVRAAPRRLDAETVEETLTIALEGSGITPWLEALEARLADGRDGITPSYLTLQTAPGAPFWRSPLRGGDLTLLEGDAASRGVRLTLRRPPWWEGSLQALPLSNPNGSRLTTGLTLSNHQDNHAGHVNYASLAAADLPGSLPAPFQAVLRATGAGESLQTVLLGLGSDLEDADGALWHALEGEDAQPGADATLNVITAGPASGGAFARLTWSAPVWAHLATWTVPATDLGYLRGRRVHPVLCLNTPPAQAGLTLAWRVTAAPGATPLAQSAPFPAQVGHGLQVGAALHLPPLALGGGPYPALYLELWAESTPAAPFTLDVDAVHLLPAEGWLHAYPLGGTPAGWDLVLDGLEELVYSREPATGARALTHVLGGEWPRLRPPHAHRLYLLWETQDGAAPAAQITLRLFLRPRSEGVG</sequence>
<evidence type="ECO:0000313" key="1">
    <source>
        <dbReference type="EMBL" id="MDT8898361.1"/>
    </source>
</evidence>
<proteinExistence type="predicted"/>
<accession>A0ABU3NNE2</accession>
<dbReference type="EMBL" id="JAUHMF010000002">
    <property type="protein sequence ID" value="MDT8898361.1"/>
    <property type="molecule type" value="Genomic_DNA"/>
</dbReference>
<keyword evidence="2" id="KW-1185">Reference proteome</keyword>
<evidence type="ECO:0000313" key="2">
    <source>
        <dbReference type="Proteomes" id="UP001254165"/>
    </source>
</evidence>
<dbReference type="Proteomes" id="UP001254165">
    <property type="component" value="Unassembled WGS sequence"/>
</dbReference>
<reference evidence="1 2" key="1">
    <citation type="submission" date="2023-07" db="EMBL/GenBank/DDBJ databases">
        <title>Novel species of Thermanaerothrix with wide hydrolytic capabilities.</title>
        <authorList>
            <person name="Zayulina K.S."/>
            <person name="Podosokorskaya O.A."/>
            <person name="Elcheninov A.G."/>
        </authorList>
    </citation>
    <scope>NUCLEOTIDE SEQUENCE [LARGE SCALE GENOMIC DNA]</scope>
    <source>
        <strain evidence="1 2">4228-RoL</strain>
    </source>
</reference>
<dbReference type="RefSeq" id="WP_315625020.1">
    <property type="nucleotide sequence ID" value="NZ_JAUHMF010000002.1"/>
</dbReference>
<protein>
    <submittedName>
        <fullName evidence="1">Uncharacterized protein</fullName>
    </submittedName>
</protein>
<comment type="caution">
    <text evidence="1">The sequence shown here is derived from an EMBL/GenBank/DDBJ whole genome shotgun (WGS) entry which is preliminary data.</text>
</comment>
<gene>
    <name evidence="1" type="ORF">QYE77_08790</name>
</gene>
<organism evidence="1 2">
    <name type="scientific">Thermanaerothrix solaris</name>
    <dbReference type="NCBI Taxonomy" id="3058434"/>
    <lineage>
        <taxon>Bacteria</taxon>
        <taxon>Bacillati</taxon>
        <taxon>Chloroflexota</taxon>
        <taxon>Anaerolineae</taxon>
        <taxon>Anaerolineales</taxon>
        <taxon>Anaerolineaceae</taxon>
        <taxon>Thermanaerothrix</taxon>
    </lineage>
</organism>